<gene>
    <name evidence="4" type="ORF">Cgig2_009505</name>
</gene>
<dbReference type="SUPFAM" id="SSF52129">
    <property type="entry name" value="Caspase-like"/>
    <property type="match status" value="1"/>
</dbReference>
<comment type="caution">
    <text evidence="4">The sequence shown here is derived from an EMBL/GenBank/DDBJ whole genome shotgun (WGS) entry which is preliminary data.</text>
</comment>
<name>A0A9Q1GV24_9CARY</name>
<dbReference type="InterPro" id="IPR050452">
    <property type="entry name" value="Metacaspase"/>
</dbReference>
<evidence type="ECO:0000313" key="4">
    <source>
        <dbReference type="EMBL" id="KAJ8425967.1"/>
    </source>
</evidence>
<feature type="compositionally biased region" description="Polar residues" evidence="2">
    <location>
        <begin position="452"/>
        <end position="465"/>
    </location>
</feature>
<accession>A0A9Q1GV24</accession>
<dbReference type="GO" id="GO:0004197">
    <property type="term" value="F:cysteine-type endopeptidase activity"/>
    <property type="evidence" value="ECO:0007669"/>
    <property type="project" value="InterPro"/>
</dbReference>
<protein>
    <recommendedName>
        <fullName evidence="3">Peptidase C14 caspase domain-containing protein</fullName>
    </recommendedName>
</protein>
<evidence type="ECO:0000256" key="2">
    <source>
        <dbReference type="SAM" id="MobiDB-lite"/>
    </source>
</evidence>
<feature type="region of interest" description="Disordered" evidence="2">
    <location>
        <begin position="450"/>
        <end position="471"/>
    </location>
</feature>
<dbReference type="GO" id="GO:0005737">
    <property type="term" value="C:cytoplasm"/>
    <property type="evidence" value="ECO:0007669"/>
    <property type="project" value="TreeGrafter"/>
</dbReference>
<dbReference type="OrthoDB" id="3223806at2759"/>
<keyword evidence="5" id="KW-1185">Reference proteome</keyword>
<evidence type="ECO:0000313" key="5">
    <source>
        <dbReference type="Proteomes" id="UP001153076"/>
    </source>
</evidence>
<dbReference type="Proteomes" id="UP001153076">
    <property type="component" value="Unassembled WGS sequence"/>
</dbReference>
<proteinExistence type="inferred from homology"/>
<dbReference type="InterPro" id="IPR029030">
    <property type="entry name" value="Caspase-like_dom_sf"/>
</dbReference>
<organism evidence="4 5">
    <name type="scientific">Carnegiea gigantea</name>
    <dbReference type="NCBI Taxonomy" id="171969"/>
    <lineage>
        <taxon>Eukaryota</taxon>
        <taxon>Viridiplantae</taxon>
        <taxon>Streptophyta</taxon>
        <taxon>Embryophyta</taxon>
        <taxon>Tracheophyta</taxon>
        <taxon>Spermatophyta</taxon>
        <taxon>Magnoliopsida</taxon>
        <taxon>eudicotyledons</taxon>
        <taxon>Gunneridae</taxon>
        <taxon>Pentapetalae</taxon>
        <taxon>Caryophyllales</taxon>
        <taxon>Cactineae</taxon>
        <taxon>Cactaceae</taxon>
        <taxon>Cactoideae</taxon>
        <taxon>Echinocereeae</taxon>
        <taxon>Carnegiea</taxon>
    </lineage>
</organism>
<reference evidence="4" key="1">
    <citation type="submission" date="2022-04" db="EMBL/GenBank/DDBJ databases">
        <title>Carnegiea gigantea Genome sequencing and assembly v2.</title>
        <authorList>
            <person name="Copetti D."/>
            <person name="Sanderson M.J."/>
            <person name="Burquez A."/>
            <person name="Wojciechowski M.F."/>
        </authorList>
    </citation>
    <scope>NUCLEOTIDE SEQUENCE</scope>
    <source>
        <strain evidence="4">SGP5-SGP5p</strain>
        <tissue evidence="4">Aerial part</tissue>
    </source>
</reference>
<evidence type="ECO:0000256" key="1">
    <source>
        <dbReference type="ARBA" id="ARBA00009005"/>
    </source>
</evidence>
<dbReference type="PANTHER" id="PTHR48104:SF30">
    <property type="entry name" value="METACASPASE-1"/>
    <property type="match status" value="1"/>
</dbReference>
<comment type="similarity">
    <text evidence="1">Belongs to the peptidase C14B family.</text>
</comment>
<dbReference type="InterPro" id="IPR011600">
    <property type="entry name" value="Pept_C14_caspase"/>
</dbReference>
<dbReference type="Gene3D" id="3.40.50.12660">
    <property type="match status" value="3"/>
</dbReference>
<dbReference type="Pfam" id="PF00656">
    <property type="entry name" value="Peptidase_C14"/>
    <property type="match status" value="1"/>
</dbReference>
<dbReference type="AlphaFoldDB" id="A0A9Q1GV24"/>
<dbReference type="PANTHER" id="PTHR48104">
    <property type="entry name" value="METACASPASE-4"/>
    <property type="match status" value="1"/>
</dbReference>
<sequence length="531" mass="59094">MKQKLDEYDEDYAKPALEFEVESKHEVFAGARSSMLPRNGTLLSGCQTDQTCADAGDNYQGYGAFSDAIQTILDETDGDVTNEELVLEARKRPKKQGFVQHPGLYCSDEYEREKEKMGEKKAVLIGINYPGTKAELKGCINDVKRMHQCLTERYGFDERDITILIDTDPSYTKPTGKNIRRALQNLVRSARPGDILFVHYSGHGTRLPAESGEPDDTGYDECIVPCDMNLITDDDFKELVCEVPDGCRLTMISDSCHSGGLISDTKEQIGESTKANQDDESSSSHFSLTGFMKNHVKNKVRDSLESRGIHVPHHFSRDDEPDYKVVEDDHEDRDYVQSRSLPLSSLIDILKQQTGKEDIDVGKIRPTLFDVFGEDASPKVKKFMKVLLEKLKGKGEEGGLMAVVGSLALQFMKQKLDENDEDYAKPALETKVESREEVFAGARKSRLPRNGTLLSGCQTDQTSADASPGGNTREAYGAFSNAIQTVLAETDGEVTNETLVLRARKLLKKQGFTQRPGLYCGDKYVDAPFIC</sequence>
<evidence type="ECO:0000259" key="3">
    <source>
        <dbReference type="Pfam" id="PF00656"/>
    </source>
</evidence>
<dbReference type="EMBL" id="JAKOGI010001371">
    <property type="protein sequence ID" value="KAJ8425967.1"/>
    <property type="molecule type" value="Genomic_DNA"/>
</dbReference>
<feature type="domain" description="Peptidase C14 caspase" evidence="3">
    <location>
        <begin position="120"/>
        <end position="520"/>
    </location>
</feature>
<dbReference type="GO" id="GO:0006508">
    <property type="term" value="P:proteolysis"/>
    <property type="evidence" value="ECO:0007669"/>
    <property type="project" value="InterPro"/>
</dbReference>